<name>A0A437MDA2_9PROT</name>
<dbReference type="GO" id="GO:0005886">
    <property type="term" value="C:plasma membrane"/>
    <property type="evidence" value="ECO:0007669"/>
    <property type="project" value="UniProtKB-SubCell"/>
</dbReference>
<keyword evidence="4 7" id="KW-0812">Transmembrane</keyword>
<sequence>MGATTEHPGNVMLQHYFATLPVFLTWFPLGILMLAAFAAAYERITPWRELILIRNGNIAASASYSGALLGYALVLAAVMSAAQSRADLLLWALVGFVVQLLAFGVARLLLGAGLKARMEAGCGATGLFLGAVSVCAGLINAATMLG</sequence>
<comment type="subcellular location">
    <subcellularLocation>
        <location evidence="1">Cell membrane</location>
        <topology evidence="1">Multi-pass membrane protein</topology>
    </subcellularLocation>
</comment>
<accession>A0A437MDA2</accession>
<comment type="similarity">
    <text evidence="2">Belongs to the UPF0719 family.</text>
</comment>
<evidence type="ECO:0000256" key="2">
    <source>
        <dbReference type="ARBA" id="ARBA00005779"/>
    </source>
</evidence>
<dbReference type="EMBL" id="SACL01000005">
    <property type="protein sequence ID" value="RVT95566.1"/>
    <property type="molecule type" value="Genomic_DNA"/>
</dbReference>
<evidence type="ECO:0000256" key="4">
    <source>
        <dbReference type="ARBA" id="ARBA00022692"/>
    </source>
</evidence>
<feature type="transmembrane region" description="Helical" evidence="7">
    <location>
        <begin position="88"/>
        <end position="110"/>
    </location>
</feature>
<evidence type="ECO:0000256" key="3">
    <source>
        <dbReference type="ARBA" id="ARBA00022475"/>
    </source>
</evidence>
<evidence type="ECO:0000313" key="9">
    <source>
        <dbReference type="Proteomes" id="UP000282957"/>
    </source>
</evidence>
<comment type="caution">
    <text evidence="8">The sequence shown here is derived from an EMBL/GenBank/DDBJ whole genome shotgun (WGS) entry which is preliminary data.</text>
</comment>
<dbReference type="InterPro" id="IPR007140">
    <property type="entry name" value="DUF350"/>
</dbReference>
<dbReference type="Proteomes" id="UP000282957">
    <property type="component" value="Unassembled WGS sequence"/>
</dbReference>
<keyword evidence="9" id="KW-1185">Reference proteome</keyword>
<dbReference type="OrthoDB" id="5573330at2"/>
<keyword evidence="3" id="KW-1003">Cell membrane</keyword>
<organism evidence="8 9">
    <name type="scientific">Rhodovarius crocodyli</name>
    <dbReference type="NCBI Taxonomy" id="1979269"/>
    <lineage>
        <taxon>Bacteria</taxon>
        <taxon>Pseudomonadati</taxon>
        <taxon>Pseudomonadota</taxon>
        <taxon>Alphaproteobacteria</taxon>
        <taxon>Acetobacterales</taxon>
        <taxon>Roseomonadaceae</taxon>
        <taxon>Rhodovarius</taxon>
    </lineage>
</organism>
<evidence type="ECO:0000256" key="1">
    <source>
        <dbReference type="ARBA" id="ARBA00004651"/>
    </source>
</evidence>
<proteinExistence type="inferred from homology"/>
<evidence type="ECO:0000256" key="6">
    <source>
        <dbReference type="ARBA" id="ARBA00023136"/>
    </source>
</evidence>
<gene>
    <name evidence="8" type="ORF">EOD42_15260</name>
</gene>
<feature type="transmembrane region" description="Helical" evidence="7">
    <location>
        <begin position="62"/>
        <end position="82"/>
    </location>
</feature>
<dbReference type="Pfam" id="PF03994">
    <property type="entry name" value="DUF350"/>
    <property type="match status" value="1"/>
</dbReference>
<protein>
    <submittedName>
        <fullName evidence="8">DUF350 domain-containing protein</fullName>
    </submittedName>
</protein>
<feature type="transmembrane region" description="Helical" evidence="7">
    <location>
        <begin position="20"/>
        <end position="41"/>
    </location>
</feature>
<keyword evidence="6 7" id="KW-0472">Membrane</keyword>
<feature type="transmembrane region" description="Helical" evidence="7">
    <location>
        <begin position="122"/>
        <end position="145"/>
    </location>
</feature>
<evidence type="ECO:0000313" key="8">
    <source>
        <dbReference type="EMBL" id="RVT95566.1"/>
    </source>
</evidence>
<evidence type="ECO:0000256" key="5">
    <source>
        <dbReference type="ARBA" id="ARBA00022989"/>
    </source>
</evidence>
<dbReference type="AlphaFoldDB" id="A0A437MDA2"/>
<reference evidence="8 9" key="1">
    <citation type="submission" date="2019-01" db="EMBL/GenBank/DDBJ databases">
        <authorList>
            <person name="Chen W.-M."/>
        </authorList>
    </citation>
    <scope>NUCLEOTIDE SEQUENCE [LARGE SCALE GENOMIC DNA]</scope>
    <source>
        <strain evidence="8 9">CCP-6</strain>
    </source>
</reference>
<keyword evidence="5 7" id="KW-1133">Transmembrane helix</keyword>
<evidence type="ECO:0000256" key="7">
    <source>
        <dbReference type="SAM" id="Phobius"/>
    </source>
</evidence>
<dbReference type="PANTHER" id="PTHR40043">
    <property type="entry name" value="UPF0719 INNER MEMBRANE PROTEIN YJFL"/>
    <property type="match status" value="1"/>
</dbReference>
<dbReference type="PANTHER" id="PTHR40043:SF1">
    <property type="entry name" value="UPF0719 INNER MEMBRANE PROTEIN YJFL"/>
    <property type="match status" value="1"/>
</dbReference>